<feature type="transmembrane region" description="Helical" evidence="1">
    <location>
        <begin position="12"/>
        <end position="31"/>
    </location>
</feature>
<organism evidence="2 3">
    <name type="scientific">Streptomyces hundungensis</name>
    <dbReference type="NCBI Taxonomy" id="1077946"/>
    <lineage>
        <taxon>Bacteria</taxon>
        <taxon>Bacillati</taxon>
        <taxon>Actinomycetota</taxon>
        <taxon>Actinomycetes</taxon>
        <taxon>Kitasatosporales</taxon>
        <taxon>Streptomycetaceae</taxon>
        <taxon>Streptomyces</taxon>
    </lineage>
</organism>
<feature type="transmembrane region" description="Helical" evidence="1">
    <location>
        <begin position="84"/>
        <end position="107"/>
    </location>
</feature>
<dbReference type="InterPro" id="IPR046096">
    <property type="entry name" value="DUF6114"/>
</dbReference>
<keyword evidence="1" id="KW-0472">Membrane</keyword>
<dbReference type="Proteomes" id="UP000271554">
    <property type="component" value="Chromosome"/>
</dbReference>
<dbReference type="KEGG" id="shun:DWB77_00209"/>
<sequence length="117" mass="11624">MLLKRCLAGRPSGAALIVLASAGEMASFPLGRPSYLALQGSNGALALAVAAGLAVCGVHMWLVPTRAARSGWAAIALGVVSYPFANLGGFLIGMALALVGGALAAAWRTAPAHPDAT</sequence>
<keyword evidence="1" id="KW-0812">Transmembrane</keyword>
<keyword evidence="3" id="KW-1185">Reference proteome</keyword>
<dbReference type="AlphaFoldDB" id="A0A387HBK2"/>
<evidence type="ECO:0000313" key="3">
    <source>
        <dbReference type="Proteomes" id="UP000271554"/>
    </source>
</evidence>
<proteinExistence type="predicted"/>
<dbReference type="EMBL" id="CP032698">
    <property type="protein sequence ID" value="AYG78102.1"/>
    <property type="molecule type" value="Genomic_DNA"/>
</dbReference>
<keyword evidence="1" id="KW-1133">Transmembrane helix</keyword>
<protein>
    <submittedName>
        <fullName evidence="2">Uncharacterized protein</fullName>
    </submittedName>
</protein>
<accession>A0A387HBK2</accession>
<gene>
    <name evidence="2" type="ORF">DWB77_00209</name>
</gene>
<reference evidence="2 3" key="1">
    <citation type="submission" date="2018-10" db="EMBL/GenBank/DDBJ databases">
        <title>Relationship between Morphology and Antimicrobial Activity in Streptomyces.</title>
        <authorList>
            <person name="Kang H.J."/>
            <person name="Kim S.B."/>
        </authorList>
    </citation>
    <scope>NUCLEOTIDE SEQUENCE [LARGE SCALE GENOMIC DNA]</scope>
    <source>
        <strain evidence="2 3">BH38</strain>
    </source>
</reference>
<name>A0A387HBK2_9ACTN</name>
<dbReference type="RefSeq" id="WP_281279968.1">
    <property type="nucleotide sequence ID" value="NZ_CP032698.1"/>
</dbReference>
<feature type="transmembrane region" description="Helical" evidence="1">
    <location>
        <begin position="43"/>
        <end position="63"/>
    </location>
</feature>
<evidence type="ECO:0000256" key="1">
    <source>
        <dbReference type="SAM" id="Phobius"/>
    </source>
</evidence>
<evidence type="ECO:0000313" key="2">
    <source>
        <dbReference type="EMBL" id="AYG78102.1"/>
    </source>
</evidence>
<dbReference type="Pfam" id="PF19609">
    <property type="entry name" value="DUF6114"/>
    <property type="match status" value="1"/>
</dbReference>